<gene>
    <name evidence="2" type="ORF">LAMO00422_LOCUS11909</name>
</gene>
<feature type="region of interest" description="Disordered" evidence="1">
    <location>
        <begin position="1"/>
        <end position="51"/>
    </location>
</feature>
<name>A0A7S0DF59_9EUKA</name>
<feature type="compositionally biased region" description="Pro residues" evidence="1">
    <location>
        <begin position="1"/>
        <end position="11"/>
    </location>
</feature>
<accession>A0A7S0DF59</accession>
<evidence type="ECO:0000256" key="1">
    <source>
        <dbReference type="SAM" id="MobiDB-lite"/>
    </source>
</evidence>
<reference evidence="2" key="1">
    <citation type="submission" date="2021-01" db="EMBL/GenBank/DDBJ databases">
        <authorList>
            <person name="Corre E."/>
            <person name="Pelletier E."/>
            <person name="Niang G."/>
            <person name="Scheremetjew M."/>
            <person name="Finn R."/>
            <person name="Kale V."/>
            <person name="Holt S."/>
            <person name="Cochrane G."/>
            <person name="Meng A."/>
            <person name="Brown T."/>
            <person name="Cohen L."/>
        </authorList>
    </citation>
    <scope>NUCLEOTIDE SEQUENCE</scope>
    <source>
        <strain evidence="2">CCMP2058</strain>
    </source>
</reference>
<dbReference type="EMBL" id="HBEM01017408">
    <property type="protein sequence ID" value="CAD8452969.1"/>
    <property type="molecule type" value="Transcribed_RNA"/>
</dbReference>
<dbReference type="AlphaFoldDB" id="A0A7S0DF59"/>
<feature type="compositionally biased region" description="Basic and acidic residues" evidence="1">
    <location>
        <begin position="34"/>
        <end position="50"/>
    </location>
</feature>
<evidence type="ECO:0000313" key="2">
    <source>
        <dbReference type="EMBL" id="CAD8452969.1"/>
    </source>
</evidence>
<proteinExistence type="predicted"/>
<organism evidence="2">
    <name type="scientific">Amorphochlora amoebiformis</name>
    <dbReference type="NCBI Taxonomy" id="1561963"/>
    <lineage>
        <taxon>Eukaryota</taxon>
        <taxon>Sar</taxon>
        <taxon>Rhizaria</taxon>
        <taxon>Cercozoa</taxon>
        <taxon>Chlorarachniophyceae</taxon>
        <taxon>Amorphochlora</taxon>
    </lineage>
</organism>
<protein>
    <submittedName>
        <fullName evidence="2">Uncharacterized protein</fullName>
    </submittedName>
</protein>
<sequence length="126" mass="13709">MDIEPAIPPDAMPAAREALDQEGGQASGQQNAEGDAKGRGAMPVEDKDGAPESAEAICYGHQHIEWYEVLHRFSCVNHVEATDQNAGEASVERQEPFYSANHLVSASVSWSHVGQAYDRRDELCVD</sequence>